<dbReference type="AlphaFoldDB" id="A0A517QM98"/>
<feature type="transmembrane region" description="Helical" evidence="1">
    <location>
        <begin position="128"/>
        <end position="148"/>
    </location>
</feature>
<keyword evidence="1" id="KW-0472">Membrane</keyword>
<dbReference type="PANTHER" id="PTHR37464:SF1">
    <property type="entry name" value="BLL2463 PROTEIN"/>
    <property type="match status" value="1"/>
</dbReference>
<evidence type="ECO:0000313" key="3">
    <source>
        <dbReference type="EMBL" id="QDT32731.1"/>
    </source>
</evidence>
<sequence>MTFLNSSILIGLAFASVPVILHFLMKQKPKRLLFPALQLIVQRKRQSVRRMRLKHFWLLLLRVLVLIIIVLAIARPSLPPANYRLSGMEIGILCALCAIGIGSYLFFLHRLRQELQPKFQREERQSKLRNMTTVSTLLAIAAFVGFPYQQRISGELTNPRPVQDINLPVAGIMLFDTSLSMSYLQEGKTALDQAREIAKKHLQSLPIGSRIAIADNSNDNPILFQSTMLSAQSRLDSLEVQTVSLPLDERLQLALKSHEDDRTRTLSDQSNVQTDARKDRYIRRIYVFTDLAKSAWKTRTSDLLKGQIQEATGTNLYLVDVGQEDPQNIAITDVELSRERIPVGGDLIVSTTLSATGKDVPEQTVELRLQNSQNQSSKVGQISSPIDAGIPVQLSFSPLSDLQNRSLHGEVRLATSDPLAFDNVRYFSAEVIPAPKVLVVGPEYDDVNEWVLALAPHDGLDAGKNKFVPEYVPIGQLKDQKLSEYTAVTLINCPGRSLSDDLWFQIGKYVENGGGLIVILGDTDLKLNPSYYNRARAQVFLPASLDVYQSKNLRTGWRMSIDKRSHPMFWKFRQYENFGTFSTMENLVRIDRFWKVDPAEGSNVLATYTNEERSPALVERTYGRGRTVMLTTDASNPESRDGWSTLASLNTSTMFLMFVQQVTEYVSRFTDVEHNYLAGQIPVVPLEPKNRDRTIFLREPGLTQSRSTLAAAAPSIVLQPTSDVGHYDLYEQGSRVSLRGFSVNPASAESDLTRLTDSELDERFGEEKYEVARNIEELKDNINAADIGQEVFPMLLMLVVVIFIGEHIVANRFYSNQDQTADL</sequence>
<dbReference type="EMBL" id="CP036267">
    <property type="protein sequence ID" value="QDT32731.1"/>
    <property type="molecule type" value="Genomic_DNA"/>
</dbReference>
<feature type="transmembrane region" description="Helical" evidence="1">
    <location>
        <begin position="55"/>
        <end position="74"/>
    </location>
</feature>
<dbReference type="InterPro" id="IPR011933">
    <property type="entry name" value="Double_TM_dom"/>
</dbReference>
<dbReference type="Pfam" id="PF07584">
    <property type="entry name" value="BatA"/>
    <property type="match status" value="1"/>
</dbReference>
<keyword evidence="1" id="KW-0812">Transmembrane</keyword>
<dbReference type="InterPro" id="IPR036465">
    <property type="entry name" value="vWFA_dom_sf"/>
</dbReference>
<feature type="transmembrane region" description="Helical" evidence="1">
    <location>
        <begin position="86"/>
        <end position="107"/>
    </location>
</feature>
<evidence type="ECO:0000259" key="2">
    <source>
        <dbReference type="Pfam" id="PF07584"/>
    </source>
</evidence>
<dbReference type="OrthoDB" id="242438at2"/>
<dbReference type="PANTHER" id="PTHR37464">
    <property type="entry name" value="BLL2463 PROTEIN"/>
    <property type="match status" value="1"/>
</dbReference>
<gene>
    <name evidence="3" type="ORF">Mal48_19780</name>
</gene>
<dbReference type="Proteomes" id="UP000315724">
    <property type="component" value="Chromosome"/>
</dbReference>
<evidence type="ECO:0000256" key="1">
    <source>
        <dbReference type="SAM" id="Phobius"/>
    </source>
</evidence>
<dbReference type="SUPFAM" id="SSF52317">
    <property type="entry name" value="Class I glutamine amidotransferase-like"/>
    <property type="match status" value="1"/>
</dbReference>
<keyword evidence="1" id="KW-1133">Transmembrane helix</keyword>
<dbReference type="Gene3D" id="3.40.50.880">
    <property type="match status" value="1"/>
</dbReference>
<evidence type="ECO:0000313" key="4">
    <source>
        <dbReference type="Proteomes" id="UP000315724"/>
    </source>
</evidence>
<feature type="domain" description="Aerotolerance regulator N-terminal" evidence="2">
    <location>
        <begin position="1"/>
        <end position="76"/>
    </location>
</feature>
<protein>
    <recommendedName>
        <fullName evidence="2">Aerotolerance regulator N-terminal domain-containing protein</fullName>
    </recommendedName>
</protein>
<feature type="transmembrane region" description="Helical" evidence="1">
    <location>
        <begin position="6"/>
        <end position="25"/>
    </location>
</feature>
<accession>A0A517QM98</accession>
<proteinExistence type="predicted"/>
<dbReference type="Gene3D" id="3.40.50.410">
    <property type="entry name" value="von Willebrand factor, type A domain"/>
    <property type="match status" value="1"/>
</dbReference>
<dbReference type="RefSeq" id="WP_145198197.1">
    <property type="nucleotide sequence ID" value="NZ_CP036267.1"/>
</dbReference>
<dbReference type="NCBIfam" id="TIGR02226">
    <property type="entry name" value="two_anch"/>
    <property type="match status" value="1"/>
</dbReference>
<feature type="transmembrane region" description="Helical" evidence="1">
    <location>
        <begin position="791"/>
        <end position="809"/>
    </location>
</feature>
<organism evidence="3 4">
    <name type="scientific">Thalassoglobus polymorphus</name>
    <dbReference type="NCBI Taxonomy" id="2527994"/>
    <lineage>
        <taxon>Bacteria</taxon>
        <taxon>Pseudomonadati</taxon>
        <taxon>Planctomycetota</taxon>
        <taxon>Planctomycetia</taxon>
        <taxon>Planctomycetales</taxon>
        <taxon>Planctomycetaceae</taxon>
        <taxon>Thalassoglobus</taxon>
    </lineage>
</organism>
<keyword evidence="4" id="KW-1185">Reference proteome</keyword>
<dbReference type="InterPro" id="IPR029062">
    <property type="entry name" value="Class_I_gatase-like"/>
</dbReference>
<reference evidence="3 4" key="1">
    <citation type="submission" date="2019-02" db="EMBL/GenBank/DDBJ databases">
        <title>Deep-cultivation of Planctomycetes and their phenomic and genomic characterization uncovers novel biology.</title>
        <authorList>
            <person name="Wiegand S."/>
            <person name="Jogler M."/>
            <person name="Boedeker C."/>
            <person name="Pinto D."/>
            <person name="Vollmers J."/>
            <person name="Rivas-Marin E."/>
            <person name="Kohn T."/>
            <person name="Peeters S.H."/>
            <person name="Heuer A."/>
            <person name="Rast P."/>
            <person name="Oberbeckmann S."/>
            <person name="Bunk B."/>
            <person name="Jeske O."/>
            <person name="Meyerdierks A."/>
            <person name="Storesund J.E."/>
            <person name="Kallscheuer N."/>
            <person name="Luecker S."/>
            <person name="Lage O.M."/>
            <person name="Pohl T."/>
            <person name="Merkel B.J."/>
            <person name="Hornburger P."/>
            <person name="Mueller R.-W."/>
            <person name="Bruemmer F."/>
            <person name="Labrenz M."/>
            <person name="Spormann A.M."/>
            <person name="Op den Camp H."/>
            <person name="Overmann J."/>
            <person name="Amann R."/>
            <person name="Jetten M.S.M."/>
            <person name="Mascher T."/>
            <person name="Medema M.H."/>
            <person name="Devos D.P."/>
            <person name="Kaster A.-K."/>
            <person name="Ovreas L."/>
            <person name="Rohde M."/>
            <person name="Galperin M.Y."/>
            <person name="Jogler C."/>
        </authorList>
    </citation>
    <scope>NUCLEOTIDE SEQUENCE [LARGE SCALE GENOMIC DNA]</scope>
    <source>
        <strain evidence="3 4">Mal48</strain>
    </source>
</reference>
<dbReference type="InterPro" id="IPR024163">
    <property type="entry name" value="Aerotolerance_reg_N"/>
</dbReference>
<dbReference type="KEGG" id="tpol:Mal48_19780"/>
<name>A0A517QM98_9PLAN</name>